<evidence type="ECO:0000313" key="9">
    <source>
        <dbReference type="EMBL" id="KAG2403420.1"/>
    </source>
</evidence>
<reference evidence="9 12" key="3">
    <citation type="submission" date="2020-05" db="EMBL/GenBank/DDBJ databases">
        <title>Vigna angularis (adzuki bean) Var. LongXiaoDou No. 4 denovo assembly.</title>
        <authorList>
            <person name="Xiang H."/>
        </authorList>
    </citation>
    <scope>NUCLEOTIDE SEQUENCE [LARGE SCALE GENOMIC DNA]</scope>
    <source>
        <tissue evidence="9">Leaf</tissue>
    </source>
</reference>
<feature type="domain" description="NB-ARC" evidence="5">
    <location>
        <begin position="171"/>
        <end position="348"/>
    </location>
</feature>
<dbReference type="FunFam" id="3.40.50.300:FF:001091">
    <property type="entry name" value="Probable disease resistance protein At1g61300"/>
    <property type="match status" value="1"/>
</dbReference>
<dbReference type="InterPro" id="IPR041118">
    <property type="entry name" value="Rx_N"/>
</dbReference>
<organism evidence="10 11">
    <name type="scientific">Phaseolus angularis</name>
    <name type="common">Azuki bean</name>
    <name type="synonym">Vigna angularis</name>
    <dbReference type="NCBI Taxonomy" id="3914"/>
    <lineage>
        <taxon>Eukaryota</taxon>
        <taxon>Viridiplantae</taxon>
        <taxon>Streptophyta</taxon>
        <taxon>Embryophyta</taxon>
        <taxon>Tracheophyta</taxon>
        <taxon>Spermatophyta</taxon>
        <taxon>Magnoliopsida</taxon>
        <taxon>eudicotyledons</taxon>
        <taxon>Gunneridae</taxon>
        <taxon>Pentapetalae</taxon>
        <taxon>rosids</taxon>
        <taxon>fabids</taxon>
        <taxon>Fabales</taxon>
        <taxon>Fabaceae</taxon>
        <taxon>Papilionoideae</taxon>
        <taxon>50 kb inversion clade</taxon>
        <taxon>NPAAA clade</taxon>
        <taxon>indigoferoid/millettioid clade</taxon>
        <taxon>Phaseoleae</taxon>
        <taxon>Vigna</taxon>
    </lineage>
</organism>
<dbReference type="Gene3D" id="1.20.5.4130">
    <property type="match status" value="1"/>
</dbReference>
<dbReference type="CDD" id="cd14798">
    <property type="entry name" value="RX-CC_like"/>
    <property type="match status" value="1"/>
</dbReference>
<proteinExistence type="predicted"/>
<keyword evidence="3" id="KW-0611">Plant defense</keyword>
<sequence length="850" mass="96746">MAESLIVAVAESLITKFASRAVEQASLALGVYQELQQMKKTMALVKAFLLDAEQKKQQNNALSEWLRQIRQVFAHAEDIVDNFECEVLRKHVVSSHGSFCRKVCRLFSTSNPVVYRYRMGREIKDIKKQLEKVATDGHMFGLQSSDKDTKVLNAREMTHSHVNVSNVVGREHDKQKIIELLLQDDHHDRSLSVISIVGFGGLGKTTLAKVVFNDTSIEECFTLKMWVCVSNDFELRNVLIKILNSAPNATNEKFKNLDTDQLQIRLRSSLQREKFLLVLDDVWNENRVKWDELKEIIETVGNKGSKILVTTRSHSIDAMMRTKFSNSYILKGLSEEDSMSLFVKSAFDDGEGKNHPELMEIGRQIVRKCGGIPLAVRTLGSSLFSRVDRKEWENIRDNEIWNLKQNENDILPALELSYDQLPSHLKRCFACFSLASKDFDVSSSYVALLWEALGFLSPPKQNETTHDVANEYLRELWSRSFLTDFLDMGSTCRFKLHDLVRDLAVYVAKGEFQILYPHSTSISEHAQHLSFIENDMLGQDLVPIGARTIIFPMEATNDAFLNTLVSRCKYLRVLDLSYSEYESLPSCIGKLKHLRYLNLSGNKKLKGLPDSLCKLQNLQTLDLRGCIKLQNLPKGIRKLVSLRRLLVTTRQPDFPDKEISKLASIETVELYSCDNLESLFQAIQPRSLKFLHLSGCGGLKSLSFHVITNLESLVIFKCSKMELSMGLSNLNSIPDSRLKLLVLQSLPQLVTLPEWLQGSVNTLHSLLLVDCNNLEELPEWMSTLTSLKLLIIEHCPRLISLPDSTHHLRNLEHLEINDCPELCKRCQPGVGLDWHKISHIKEVIIGEPEE</sequence>
<dbReference type="InterPro" id="IPR036388">
    <property type="entry name" value="WH-like_DNA-bd_sf"/>
</dbReference>
<name>A0A0L9TVE5_PHAAN</name>
<dbReference type="SUPFAM" id="SSF52540">
    <property type="entry name" value="P-loop containing nucleoside triphosphate hydrolases"/>
    <property type="match status" value="1"/>
</dbReference>
<evidence type="ECO:0000313" key="12">
    <source>
        <dbReference type="Proteomes" id="UP000743370"/>
    </source>
</evidence>
<dbReference type="SUPFAM" id="SSF52058">
    <property type="entry name" value="L domain-like"/>
    <property type="match status" value="1"/>
</dbReference>
<dbReference type="Gene3D" id="1.10.8.430">
    <property type="entry name" value="Helical domain of apoptotic protease-activating factors"/>
    <property type="match status" value="1"/>
</dbReference>
<dbReference type="OrthoDB" id="2018467at2759"/>
<dbReference type="OMA" id="NNALSEW"/>
<dbReference type="InterPro" id="IPR055414">
    <property type="entry name" value="LRR_R13L4/SHOC2-like"/>
</dbReference>
<feature type="domain" description="Disease resistance N-terminal" evidence="6">
    <location>
        <begin position="10"/>
        <end position="98"/>
    </location>
</feature>
<keyword evidence="2" id="KW-0547">Nucleotide-binding</keyword>
<dbReference type="Gene3D" id="3.40.50.300">
    <property type="entry name" value="P-loop containing nucleotide triphosphate hydrolases"/>
    <property type="match status" value="1"/>
</dbReference>
<evidence type="ECO:0000259" key="7">
    <source>
        <dbReference type="Pfam" id="PF23559"/>
    </source>
</evidence>
<evidence type="ECO:0000313" key="11">
    <source>
        <dbReference type="Proteomes" id="UP000053144"/>
    </source>
</evidence>
<feature type="domain" description="Disease resistance protein winged helix" evidence="7">
    <location>
        <begin position="437"/>
        <end position="504"/>
    </location>
</feature>
<protein>
    <submittedName>
        <fullName evidence="9">Putative disease resistance protein</fullName>
    </submittedName>
</protein>
<reference evidence="10" key="2">
    <citation type="submission" date="2015-02" db="EMBL/GenBank/DDBJ databases">
        <authorList>
            <person name="Chooi Y.-H."/>
        </authorList>
    </citation>
    <scope>NUCLEOTIDE SEQUENCE</scope>
    <source>
        <tissue evidence="10">Seedling</tissue>
    </source>
</reference>
<evidence type="ECO:0000313" key="10">
    <source>
        <dbReference type="EMBL" id="KOM34159.1"/>
    </source>
</evidence>
<dbReference type="InterPro" id="IPR058922">
    <property type="entry name" value="WHD_DRP"/>
</dbReference>
<dbReference type="AlphaFoldDB" id="A0A0L9TVE5"/>
<evidence type="ECO:0000256" key="4">
    <source>
        <dbReference type="ARBA" id="ARBA00022840"/>
    </source>
</evidence>
<gene>
    <name evidence="9" type="ORF">HKW66_Vig0187070</name>
    <name evidence="10" type="ORF">LR48_Vigan02g030900</name>
</gene>
<dbReference type="PANTHER" id="PTHR36766:SF61">
    <property type="entry name" value="NB-ARC DOMAIN DISEASE RESISTANCE PROTEIN"/>
    <property type="match status" value="1"/>
</dbReference>
<keyword evidence="4" id="KW-0067">ATP-binding</keyword>
<dbReference type="Proteomes" id="UP000743370">
    <property type="component" value="Unassembled WGS sequence"/>
</dbReference>
<evidence type="ECO:0000259" key="8">
    <source>
        <dbReference type="Pfam" id="PF23598"/>
    </source>
</evidence>
<dbReference type="InterPro" id="IPR032675">
    <property type="entry name" value="LRR_dom_sf"/>
</dbReference>
<dbReference type="GO" id="GO:0006952">
    <property type="term" value="P:defense response"/>
    <property type="evidence" value="ECO:0007669"/>
    <property type="project" value="UniProtKB-KW"/>
</dbReference>
<evidence type="ECO:0000256" key="1">
    <source>
        <dbReference type="ARBA" id="ARBA00022737"/>
    </source>
</evidence>
<dbReference type="Pfam" id="PF23559">
    <property type="entry name" value="WHD_DRP"/>
    <property type="match status" value="1"/>
</dbReference>
<dbReference type="Gene3D" id="3.80.10.10">
    <property type="entry name" value="Ribonuclease Inhibitor"/>
    <property type="match status" value="2"/>
</dbReference>
<dbReference type="GO" id="GO:0051707">
    <property type="term" value="P:response to other organism"/>
    <property type="evidence" value="ECO:0007669"/>
    <property type="project" value="UniProtKB-ARBA"/>
</dbReference>
<dbReference type="EMBL" id="JABFOF010000003">
    <property type="protein sequence ID" value="KAG2403420.1"/>
    <property type="molecule type" value="Genomic_DNA"/>
</dbReference>
<dbReference type="InterPro" id="IPR002182">
    <property type="entry name" value="NB-ARC"/>
</dbReference>
<evidence type="ECO:0000259" key="5">
    <source>
        <dbReference type="Pfam" id="PF00931"/>
    </source>
</evidence>
<accession>A0A0L9TVE5</accession>
<dbReference type="Proteomes" id="UP000053144">
    <property type="component" value="Chromosome 2"/>
</dbReference>
<evidence type="ECO:0000259" key="6">
    <source>
        <dbReference type="Pfam" id="PF18052"/>
    </source>
</evidence>
<dbReference type="GO" id="GO:0043531">
    <property type="term" value="F:ADP binding"/>
    <property type="evidence" value="ECO:0007669"/>
    <property type="project" value="InterPro"/>
</dbReference>
<dbReference type="Pfam" id="PF18052">
    <property type="entry name" value="Rx_N"/>
    <property type="match status" value="1"/>
</dbReference>
<dbReference type="PANTHER" id="PTHR36766">
    <property type="entry name" value="PLANT BROAD-SPECTRUM MILDEW RESISTANCE PROTEIN RPW8"/>
    <property type="match status" value="1"/>
</dbReference>
<dbReference type="PRINTS" id="PR00364">
    <property type="entry name" value="DISEASERSIST"/>
</dbReference>
<feature type="domain" description="Disease resistance R13L4/SHOC-2-like LRR" evidence="8">
    <location>
        <begin position="563"/>
        <end position="766"/>
    </location>
</feature>
<dbReference type="Gene3D" id="1.10.10.10">
    <property type="entry name" value="Winged helix-like DNA-binding domain superfamily/Winged helix DNA-binding domain"/>
    <property type="match status" value="1"/>
</dbReference>
<evidence type="ECO:0000256" key="2">
    <source>
        <dbReference type="ARBA" id="ARBA00022741"/>
    </source>
</evidence>
<dbReference type="Pfam" id="PF00931">
    <property type="entry name" value="NB-ARC"/>
    <property type="match status" value="1"/>
</dbReference>
<dbReference type="InterPro" id="IPR042197">
    <property type="entry name" value="Apaf_helical"/>
</dbReference>
<reference evidence="11" key="1">
    <citation type="journal article" date="2015" name="Proc. Natl. Acad. Sci. U.S.A.">
        <title>Genome sequencing of adzuki bean (Vigna angularis) provides insight into high starch and low fat accumulation and domestication.</title>
        <authorList>
            <person name="Yang K."/>
            <person name="Tian Z."/>
            <person name="Chen C."/>
            <person name="Luo L."/>
            <person name="Zhao B."/>
            <person name="Wang Z."/>
            <person name="Yu L."/>
            <person name="Li Y."/>
            <person name="Sun Y."/>
            <person name="Li W."/>
            <person name="Chen Y."/>
            <person name="Li Y."/>
            <person name="Zhang Y."/>
            <person name="Ai D."/>
            <person name="Zhao J."/>
            <person name="Shang C."/>
            <person name="Ma Y."/>
            <person name="Wu B."/>
            <person name="Wang M."/>
            <person name="Gao L."/>
            <person name="Sun D."/>
            <person name="Zhang P."/>
            <person name="Guo F."/>
            <person name="Wang W."/>
            <person name="Li Y."/>
            <person name="Wang J."/>
            <person name="Varshney R.K."/>
            <person name="Wang J."/>
            <person name="Ling H.Q."/>
            <person name="Wan P."/>
        </authorList>
    </citation>
    <scope>NUCLEOTIDE SEQUENCE</scope>
    <source>
        <strain evidence="11">cv. Jingnong 6</strain>
    </source>
</reference>
<dbReference type="Pfam" id="PF23598">
    <property type="entry name" value="LRR_14"/>
    <property type="match status" value="1"/>
</dbReference>
<evidence type="ECO:0000256" key="3">
    <source>
        <dbReference type="ARBA" id="ARBA00022821"/>
    </source>
</evidence>
<dbReference type="Gramene" id="KOM34159">
    <property type="protein sequence ID" value="KOM34159"/>
    <property type="gene ID" value="LR48_Vigan02g030900"/>
</dbReference>
<dbReference type="InterPro" id="IPR027417">
    <property type="entry name" value="P-loop_NTPase"/>
</dbReference>
<dbReference type="EMBL" id="CM003372">
    <property type="protein sequence ID" value="KOM34159.1"/>
    <property type="molecule type" value="Genomic_DNA"/>
</dbReference>
<dbReference type="InterPro" id="IPR038005">
    <property type="entry name" value="RX-like_CC"/>
</dbReference>
<dbReference type="GO" id="GO:0005524">
    <property type="term" value="F:ATP binding"/>
    <property type="evidence" value="ECO:0007669"/>
    <property type="project" value="UniProtKB-KW"/>
</dbReference>
<keyword evidence="1" id="KW-0677">Repeat</keyword>